<proteinExistence type="predicted"/>
<dbReference type="InterPro" id="IPR007115">
    <property type="entry name" value="6-PTP_synth/QueD"/>
</dbReference>
<comment type="cofactor">
    <cofactor evidence="1">
        <name>Zn(2+)</name>
        <dbReference type="ChEBI" id="CHEBI:29105"/>
    </cofactor>
</comment>
<dbReference type="Pfam" id="PF01242">
    <property type="entry name" value="PTPS"/>
    <property type="match status" value="1"/>
</dbReference>
<dbReference type="PANTHER" id="PTHR12589:SF7">
    <property type="entry name" value="6-PYRUVOYL TETRAHYDROBIOPTERIN SYNTHASE"/>
    <property type="match status" value="1"/>
</dbReference>
<dbReference type="GO" id="GO:0070497">
    <property type="term" value="F:6-carboxytetrahydropterin synthase activity"/>
    <property type="evidence" value="ECO:0007669"/>
    <property type="project" value="TreeGrafter"/>
</dbReference>
<dbReference type="EMBL" id="BK014938">
    <property type="protein sequence ID" value="DAD83460.1"/>
    <property type="molecule type" value="Genomic_DNA"/>
</dbReference>
<name>A0A8S5MMM7_9CAUD</name>
<evidence type="ECO:0000256" key="4">
    <source>
        <dbReference type="ARBA" id="ARBA00023239"/>
    </source>
</evidence>
<keyword evidence="4" id="KW-0456">Lyase</keyword>
<evidence type="ECO:0000313" key="5">
    <source>
        <dbReference type="EMBL" id="DAD83460.1"/>
    </source>
</evidence>
<sequence>MIITKIFTGEMSHIVRNCTSIRCSHSIHGHSFKLEVSITADKLDNGGMLMDFGLMKGSIKQFIDSFDHCHVLWNKDKKDYRDFIKSENARWIELGVNPSAECLSMFFFYWIQEIIDHTEFKNGESRIKVYSVKYHETTTGSATCFEEDLVNNSEIANLLNFSVSKGVWSDWDNDLYSFVFNNKYESDSFFFKNPSVKLQVKNGQKS</sequence>
<dbReference type="InterPro" id="IPR038418">
    <property type="entry name" value="6-PTP_synth/QueD_sf"/>
</dbReference>
<keyword evidence="2" id="KW-0479">Metal-binding</keyword>
<dbReference type="GO" id="GO:0046872">
    <property type="term" value="F:metal ion binding"/>
    <property type="evidence" value="ECO:0007669"/>
    <property type="project" value="UniProtKB-KW"/>
</dbReference>
<evidence type="ECO:0000256" key="1">
    <source>
        <dbReference type="ARBA" id="ARBA00001947"/>
    </source>
</evidence>
<evidence type="ECO:0000256" key="2">
    <source>
        <dbReference type="ARBA" id="ARBA00022723"/>
    </source>
</evidence>
<evidence type="ECO:0000256" key="3">
    <source>
        <dbReference type="ARBA" id="ARBA00022833"/>
    </source>
</evidence>
<dbReference type="Gene3D" id="3.30.479.10">
    <property type="entry name" value="6-pyruvoyl tetrahydropterin synthase/QueD"/>
    <property type="match status" value="1"/>
</dbReference>
<protein>
    <submittedName>
        <fullName evidence="5">6-pyruvoyl tetrahydropterin synthase</fullName>
    </submittedName>
</protein>
<keyword evidence="3" id="KW-0862">Zinc</keyword>
<accession>A0A8S5MMM7</accession>
<organism evidence="5">
    <name type="scientific">Siphoviridae sp. ctxc31</name>
    <dbReference type="NCBI Taxonomy" id="2826520"/>
    <lineage>
        <taxon>Viruses</taxon>
        <taxon>Duplodnaviria</taxon>
        <taxon>Heunggongvirae</taxon>
        <taxon>Uroviricota</taxon>
        <taxon>Caudoviricetes</taxon>
    </lineage>
</organism>
<reference evidence="5" key="1">
    <citation type="journal article" date="2021" name="Proc. Natl. Acad. Sci. U.S.A.">
        <title>A Catalog of Tens of Thousands of Viruses from Human Metagenomes Reveals Hidden Associations with Chronic Diseases.</title>
        <authorList>
            <person name="Tisza M.J."/>
            <person name="Buck C.B."/>
        </authorList>
    </citation>
    <scope>NUCLEOTIDE SEQUENCE</scope>
    <source>
        <strain evidence="5">Ctxc31</strain>
    </source>
</reference>
<dbReference type="PANTHER" id="PTHR12589">
    <property type="entry name" value="PYRUVOYL TETRAHYDROBIOPTERIN SYNTHASE"/>
    <property type="match status" value="1"/>
</dbReference>
<dbReference type="SUPFAM" id="SSF55620">
    <property type="entry name" value="Tetrahydrobiopterin biosynthesis enzymes-like"/>
    <property type="match status" value="1"/>
</dbReference>